<dbReference type="InterPro" id="IPR010583">
    <property type="entry name" value="MipA"/>
</dbReference>
<evidence type="ECO:0000256" key="1">
    <source>
        <dbReference type="ARBA" id="ARBA00004442"/>
    </source>
</evidence>
<protein>
    <submittedName>
        <fullName evidence="6">MipA/OmpV family protein</fullName>
    </submittedName>
</protein>
<evidence type="ECO:0000256" key="5">
    <source>
        <dbReference type="ARBA" id="ARBA00023237"/>
    </source>
</evidence>
<evidence type="ECO:0000256" key="2">
    <source>
        <dbReference type="ARBA" id="ARBA00005722"/>
    </source>
</evidence>
<keyword evidence="5" id="KW-0998">Cell outer membrane</keyword>
<dbReference type="EMBL" id="JAFFZP010000044">
    <property type="protein sequence ID" value="MBN0989565.1"/>
    <property type="molecule type" value="Genomic_DNA"/>
</dbReference>
<comment type="caution">
    <text evidence="6">The sequence shown here is derived from an EMBL/GenBank/DDBJ whole genome shotgun (WGS) entry which is preliminary data.</text>
</comment>
<evidence type="ECO:0000256" key="4">
    <source>
        <dbReference type="ARBA" id="ARBA00023136"/>
    </source>
</evidence>
<evidence type="ECO:0000313" key="7">
    <source>
        <dbReference type="Proteomes" id="UP000760472"/>
    </source>
</evidence>
<organism evidence="6 7">
    <name type="scientific">Amphritea pacifica</name>
    <dbReference type="NCBI Taxonomy" id="2811233"/>
    <lineage>
        <taxon>Bacteria</taxon>
        <taxon>Pseudomonadati</taxon>
        <taxon>Pseudomonadota</taxon>
        <taxon>Gammaproteobacteria</taxon>
        <taxon>Oceanospirillales</taxon>
        <taxon>Oceanospirillaceae</taxon>
        <taxon>Amphritea</taxon>
    </lineage>
</organism>
<comment type="subcellular location">
    <subcellularLocation>
        <location evidence="1">Cell outer membrane</location>
    </subcellularLocation>
</comment>
<dbReference type="PANTHER" id="PTHR38776:SF1">
    <property type="entry name" value="MLTA-INTERACTING PROTEIN-RELATED"/>
    <property type="match status" value="1"/>
</dbReference>
<keyword evidence="4" id="KW-0472">Membrane</keyword>
<dbReference type="Proteomes" id="UP000760472">
    <property type="component" value="Unassembled WGS sequence"/>
</dbReference>
<sequence length="254" mass="28202">MRSGINPIVMGGMLMGLSSCLLAEDNVDGKSQVQVGLVASVNSSFYRGADNDLFVLPLVIAEYGRFYLNGVDAGYRFYQREDGQRFAIEVGRTFDGYESGDSSFLSGMAERKAVWEARIVYEALVGGGRLKGKLMQDISDRHGGFSARLNYEHLFWQNETTMVTWVTGGEYWDSAKTDYYFGVRDSETRLNRQAYSASENLSLFVGSNVIKKLSPNVSLVLSAEYRMAGDAVDESPIVADGDQWSAYGGIFYKF</sequence>
<dbReference type="PROSITE" id="PS51257">
    <property type="entry name" value="PROKAR_LIPOPROTEIN"/>
    <property type="match status" value="1"/>
</dbReference>
<evidence type="ECO:0000313" key="6">
    <source>
        <dbReference type="EMBL" id="MBN0989565.1"/>
    </source>
</evidence>
<accession>A0ABS2WD62</accession>
<comment type="similarity">
    <text evidence="2">Belongs to the MipA/OmpV family.</text>
</comment>
<keyword evidence="7" id="KW-1185">Reference proteome</keyword>
<dbReference type="Pfam" id="PF06629">
    <property type="entry name" value="MipA"/>
    <property type="match status" value="1"/>
</dbReference>
<dbReference type="RefSeq" id="WP_205214375.1">
    <property type="nucleotide sequence ID" value="NZ_JAFFZP010000044.1"/>
</dbReference>
<reference evidence="6 7" key="1">
    <citation type="submission" date="2021-02" db="EMBL/GenBank/DDBJ databases">
        <title>A novel species of genus Amphritea isolated from a fishpond in China.</title>
        <authorList>
            <person name="Lu H."/>
        </authorList>
    </citation>
    <scope>NUCLEOTIDE SEQUENCE [LARGE SCALE GENOMIC DNA]</scope>
    <source>
        <strain evidence="6 7">RP18W</strain>
    </source>
</reference>
<keyword evidence="3" id="KW-0732">Signal</keyword>
<gene>
    <name evidence="6" type="ORF">JW498_19535</name>
</gene>
<proteinExistence type="inferred from homology"/>
<evidence type="ECO:0000256" key="3">
    <source>
        <dbReference type="ARBA" id="ARBA00022729"/>
    </source>
</evidence>
<dbReference type="PANTHER" id="PTHR38776">
    <property type="entry name" value="MLTA-INTERACTING PROTEIN-RELATED"/>
    <property type="match status" value="1"/>
</dbReference>
<name>A0ABS2WD62_9GAMM</name>